<dbReference type="Gene3D" id="3.40.50.300">
    <property type="entry name" value="P-loop containing nucleotide triphosphate hydrolases"/>
    <property type="match status" value="1"/>
</dbReference>
<accession>A0A3A4ASK6</accession>
<dbReference type="SUPFAM" id="SSF52540">
    <property type="entry name" value="P-loop containing nucleoside triphosphate hydrolases"/>
    <property type="match status" value="1"/>
</dbReference>
<evidence type="ECO:0000313" key="2">
    <source>
        <dbReference type="Proteomes" id="UP000265768"/>
    </source>
</evidence>
<dbReference type="Proteomes" id="UP000265768">
    <property type="component" value="Unassembled WGS sequence"/>
</dbReference>
<organism evidence="1 2">
    <name type="scientific">Bailinhaonella thermotolerans</name>
    <dbReference type="NCBI Taxonomy" id="1070861"/>
    <lineage>
        <taxon>Bacteria</taxon>
        <taxon>Bacillati</taxon>
        <taxon>Actinomycetota</taxon>
        <taxon>Actinomycetes</taxon>
        <taxon>Streptosporangiales</taxon>
        <taxon>Streptosporangiaceae</taxon>
        <taxon>Bailinhaonella</taxon>
    </lineage>
</organism>
<dbReference type="OrthoDB" id="3237545at2"/>
<reference evidence="1 2" key="1">
    <citation type="submission" date="2018-09" db="EMBL/GenBank/DDBJ databases">
        <title>YIM 75507 draft genome.</title>
        <authorList>
            <person name="Tang S."/>
            <person name="Feng Y."/>
        </authorList>
    </citation>
    <scope>NUCLEOTIDE SEQUENCE [LARGE SCALE GENOMIC DNA]</scope>
    <source>
        <strain evidence="1 2">YIM 75507</strain>
    </source>
</reference>
<name>A0A3A4ASK6_9ACTN</name>
<dbReference type="InterPro" id="IPR027417">
    <property type="entry name" value="P-loop_NTPase"/>
</dbReference>
<comment type="caution">
    <text evidence="1">The sequence shown here is derived from an EMBL/GenBank/DDBJ whole genome shotgun (WGS) entry which is preliminary data.</text>
</comment>
<evidence type="ECO:0000313" key="1">
    <source>
        <dbReference type="EMBL" id="RJL31305.1"/>
    </source>
</evidence>
<gene>
    <name evidence="1" type="ORF">D5H75_19845</name>
</gene>
<sequence length="205" mass="22403">MGVINGAPGPGAVLTYSWLAGRVRALPPSCGPVRLVAVDGPGGSGKTTFAGRLGRELGARVVHSDDFPVAWDDPVSWFGLLETQVLAPLERGEAGRFRRWDWPRGEYDGPVTVPPDPVLVVEGVSTARRSAAGLIALAVWVEAPRELRLRRALARDGEEYRAQWETWVRAEDTFFAADGTRSRADLLVDGDPRVPHDPEKEFVLR</sequence>
<protein>
    <recommendedName>
        <fullName evidence="3">(d)CMP kinase</fullName>
    </recommendedName>
</protein>
<evidence type="ECO:0008006" key="3">
    <source>
        <dbReference type="Google" id="ProtNLM"/>
    </source>
</evidence>
<keyword evidence="2" id="KW-1185">Reference proteome</keyword>
<proteinExistence type="predicted"/>
<dbReference type="AlphaFoldDB" id="A0A3A4ASK6"/>
<dbReference type="RefSeq" id="WP_119927990.1">
    <property type="nucleotide sequence ID" value="NZ_QZEY01000007.1"/>
</dbReference>
<dbReference type="EMBL" id="QZEY01000007">
    <property type="protein sequence ID" value="RJL31305.1"/>
    <property type="molecule type" value="Genomic_DNA"/>
</dbReference>